<accession>A0A559JME5</accession>
<protein>
    <submittedName>
        <fullName evidence="2">GNAT family N-acetyltransferase</fullName>
    </submittedName>
</protein>
<gene>
    <name evidence="2" type="ORF">FPZ49_32630</name>
</gene>
<dbReference type="InterPro" id="IPR000182">
    <property type="entry name" value="GNAT_dom"/>
</dbReference>
<keyword evidence="3" id="KW-1185">Reference proteome</keyword>
<dbReference type="RefSeq" id="WP_144854475.1">
    <property type="nucleotide sequence ID" value="NZ_VNJI01000071.1"/>
</dbReference>
<dbReference type="Proteomes" id="UP000317036">
    <property type="component" value="Unassembled WGS sequence"/>
</dbReference>
<evidence type="ECO:0000259" key="1">
    <source>
        <dbReference type="PROSITE" id="PS51186"/>
    </source>
</evidence>
<dbReference type="OrthoDB" id="46888at2"/>
<proteinExistence type="predicted"/>
<evidence type="ECO:0000313" key="2">
    <source>
        <dbReference type="EMBL" id="TVY01055.1"/>
    </source>
</evidence>
<dbReference type="PROSITE" id="PS51186">
    <property type="entry name" value="GNAT"/>
    <property type="match status" value="1"/>
</dbReference>
<dbReference type="InterPro" id="IPR016181">
    <property type="entry name" value="Acyl_CoA_acyltransferase"/>
</dbReference>
<evidence type="ECO:0000313" key="3">
    <source>
        <dbReference type="Proteomes" id="UP000317036"/>
    </source>
</evidence>
<dbReference type="EMBL" id="VNJI01000071">
    <property type="protein sequence ID" value="TVY01055.1"/>
    <property type="molecule type" value="Genomic_DNA"/>
</dbReference>
<dbReference type="Pfam" id="PF13673">
    <property type="entry name" value="Acetyltransf_10"/>
    <property type="match status" value="1"/>
</dbReference>
<dbReference type="GO" id="GO:0016747">
    <property type="term" value="F:acyltransferase activity, transferring groups other than amino-acyl groups"/>
    <property type="evidence" value="ECO:0007669"/>
    <property type="project" value="InterPro"/>
</dbReference>
<dbReference type="CDD" id="cd04301">
    <property type="entry name" value="NAT_SF"/>
    <property type="match status" value="1"/>
</dbReference>
<comment type="caution">
    <text evidence="2">The sequence shown here is derived from an EMBL/GenBank/DDBJ whole genome shotgun (WGS) entry which is preliminary data.</text>
</comment>
<dbReference type="AlphaFoldDB" id="A0A559JME5"/>
<dbReference type="Gene3D" id="3.40.630.30">
    <property type="match status" value="1"/>
</dbReference>
<reference evidence="2 3" key="1">
    <citation type="submission" date="2019-07" db="EMBL/GenBank/DDBJ databases">
        <authorList>
            <person name="Kim J."/>
        </authorList>
    </citation>
    <scope>NUCLEOTIDE SEQUENCE [LARGE SCALE GENOMIC DNA]</scope>
    <source>
        <strain evidence="2 3">JC52</strain>
    </source>
</reference>
<organism evidence="2 3">
    <name type="scientific">Paenibacillus cremeus</name>
    <dbReference type="NCBI Taxonomy" id="2163881"/>
    <lineage>
        <taxon>Bacteria</taxon>
        <taxon>Bacillati</taxon>
        <taxon>Bacillota</taxon>
        <taxon>Bacilli</taxon>
        <taxon>Bacillales</taxon>
        <taxon>Paenibacillaceae</taxon>
        <taxon>Paenibacillus</taxon>
    </lineage>
</organism>
<sequence>MIRMIDLESMKDVLELLELQQLAYRVEATLIGFEEIPPLLDSPSTLRESNEAFLGYYLQTAEGGERLAGAIACKQTAKELQICRLMVHPDCFRRGIAAQLLTYVEQHTVPGMRIKVSTGTGNTPAVELYVKHGYEPVGMQLVAPGITLTQFQKIV</sequence>
<feature type="domain" description="N-acetyltransferase" evidence="1">
    <location>
        <begin position="3"/>
        <end position="155"/>
    </location>
</feature>
<dbReference type="SUPFAM" id="SSF55729">
    <property type="entry name" value="Acyl-CoA N-acyltransferases (Nat)"/>
    <property type="match status" value="1"/>
</dbReference>
<name>A0A559JME5_9BACL</name>
<keyword evidence="2" id="KW-0808">Transferase</keyword>